<feature type="compositionally biased region" description="Polar residues" evidence="1">
    <location>
        <begin position="20"/>
        <end position="31"/>
    </location>
</feature>
<dbReference type="EMBL" id="ML210173">
    <property type="protein sequence ID" value="TFK26610.1"/>
    <property type="molecule type" value="Genomic_DNA"/>
</dbReference>
<gene>
    <name evidence="3" type="ORF">FA15DRAFT_667311</name>
</gene>
<dbReference type="InterPro" id="IPR021967">
    <property type="entry name" value="Nup98_C"/>
</dbReference>
<feature type="region of interest" description="Disordered" evidence="1">
    <location>
        <begin position="171"/>
        <end position="201"/>
    </location>
</feature>
<feature type="region of interest" description="Disordered" evidence="1">
    <location>
        <begin position="1"/>
        <end position="129"/>
    </location>
</feature>
<feature type="region of interest" description="Disordered" evidence="1">
    <location>
        <begin position="589"/>
        <end position="614"/>
    </location>
</feature>
<dbReference type="AlphaFoldDB" id="A0A5C3L1K6"/>
<name>A0A5C3L1K6_COPMA</name>
<protein>
    <submittedName>
        <fullName evidence="3">Nucleoporin nup189</fullName>
    </submittedName>
</protein>
<feature type="compositionally biased region" description="Basic and acidic residues" evidence="1">
    <location>
        <begin position="187"/>
        <end position="201"/>
    </location>
</feature>
<sequence>MTRFRAYASESSSSDEDSDYQPTSTKPQAAQESDQSGSEEEESEEEVSDEEEDDDRYSSGSASSVRMLERELLYGKPRRPRTALVEDENGDIQLDGDEDVELLSRSSSSTSSRSSTPEHRGTNGDPNIIPWARQLGVDAQKMHVMQTSLFRMPEEAAALKALNQPKPGHKILNLQGSNGPLNRKHSRDSEGDGLRHDSRERASFAHDIEPAVYRPSRKYARVETNSTIAKGREGDYADAALAFGRSFRAGWGPGGALVHVGTICGPLSSPPSEGSSVLSITRRPFPISETQPKDSSPPALAQKLLQHHLSNTPITKDESEVPAAVPKPDAASSLNFASFASLFPATDAIDPAPLFRLGSALFDPIDLRLSVKSRGPTLPGATAITPDVRNKVTLLRRRVALSKWLETVVGPSVESEIRAKGSSSSAGSSYSPADVIYSQLTGHQVHQACNTAIDSGFVKLATLVSQAGGDDTFKAHVREQLDIWKQEKLSPADAIGLGGITGGLISKGIWKVYQLLAGPPPQDDASLSNWVQDVCSGLDWKRIFGLCLWYGTGIDGTVGDVVSFYQTLIHRYSTITIARPLPRWHTEGHAGQASADVANSSAPGPSRTGLGLLGSNSAPSTSKLQLEDPLYSLIRLHADPSLSLSQILDPHSFGPDERSGGLGMCWHLYIIISRVMRIRDFSDRTFVPKSTRANGLANGVGHGHSSDEESDAGDLLAREGLSPTADLLTNSYAFALESWGMVQEAAFVLLHLEASQGREKAIKDLLARWAPDMNEWLTRGLVGSLKIPITWVHEAKAIYALDQGNIFDAYELYLSAQLHGPAHDLAVLELAPDAILRRDLELLRELFEVFDLDGRRDKIEGWFVRGKVFIDYVDILTRVPLLLEQIQSEQTEEGEDTTIPDAAQTAELDDLTRKIPKLIALLPDVLHRPRAVDDRHCAAVEEMTQSLVAVMRKAKPGMLLKQPVLNFMDGATKINLIKGRGYARFLHEYA</sequence>
<proteinExistence type="predicted"/>
<reference evidence="3 4" key="1">
    <citation type="journal article" date="2019" name="Nat. Ecol. Evol.">
        <title>Megaphylogeny resolves global patterns of mushroom evolution.</title>
        <authorList>
            <person name="Varga T."/>
            <person name="Krizsan K."/>
            <person name="Foldi C."/>
            <person name="Dima B."/>
            <person name="Sanchez-Garcia M."/>
            <person name="Sanchez-Ramirez S."/>
            <person name="Szollosi G.J."/>
            <person name="Szarkandi J.G."/>
            <person name="Papp V."/>
            <person name="Albert L."/>
            <person name="Andreopoulos W."/>
            <person name="Angelini C."/>
            <person name="Antonin V."/>
            <person name="Barry K.W."/>
            <person name="Bougher N.L."/>
            <person name="Buchanan P."/>
            <person name="Buyck B."/>
            <person name="Bense V."/>
            <person name="Catcheside P."/>
            <person name="Chovatia M."/>
            <person name="Cooper J."/>
            <person name="Damon W."/>
            <person name="Desjardin D."/>
            <person name="Finy P."/>
            <person name="Geml J."/>
            <person name="Haridas S."/>
            <person name="Hughes K."/>
            <person name="Justo A."/>
            <person name="Karasinski D."/>
            <person name="Kautmanova I."/>
            <person name="Kiss B."/>
            <person name="Kocsube S."/>
            <person name="Kotiranta H."/>
            <person name="LaButti K.M."/>
            <person name="Lechner B.E."/>
            <person name="Liimatainen K."/>
            <person name="Lipzen A."/>
            <person name="Lukacs Z."/>
            <person name="Mihaltcheva S."/>
            <person name="Morgado L.N."/>
            <person name="Niskanen T."/>
            <person name="Noordeloos M.E."/>
            <person name="Ohm R.A."/>
            <person name="Ortiz-Santana B."/>
            <person name="Ovrebo C."/>
            <person name="Racz N."/>
            <person name="Riley R."/>
            <person name="Savchenko A."/>
            <person name="Shiryaev A."/>
            <person name="Soop K."/>
            <person name="Spirin V."/>
            <person name="Szebenyi C."/>
            <person name="Tomsovsky M."/>
            <person name="Tulloss R.E."/>
            <person name="Uehling J."/>
            <person name="Grigoriev I.V."/>
            <person name="Vagvolgyi C."/>
            <person name="Papp T."/>
            <person name="Martin F.M."/>
            <person name="Miettinen O."/>
            <person name="Hibbett D.S."/>
            <person name="Nagy L.G."/>
        </authorList>
    </citation>
    <scope>NUCLEOTIDE SEQUENCE [LARGE SCALE GENOMIC DNA]</scope>
    <source>
        <strain evidence="3 4">CBS 121175</strain>
    </source>
</reference>
<feature type="domain" description="Nuclear pore complex protein NUP96 C-terminal" evidence="2">
    <location>
        <begin position="436"/>
        <end position="799"/>
    </location>
</feature>
<feature type="compositionally biased region" description="Acidic residues" evidence="1">
    <location>
        <begin position="85"/>
        <end position="101"/>
    </location>
</feature>
<dbReference type="Proteomes" id="UP000307440">
    <property type="component" value="Unassembled WGS sequence"/>
</dbReference>
<organism evidence="3 4">
    <name type="scientific">Coprinopsis marcescibilis</name>
    <name type="common">Agaric fungus</name>
    <name type="synonym">Psathyrella marcescibilis</name>
    <dbReference type="NCBI Taxonomy" id="230819"/>
    <lineage>
        <taxon>Eukaryota</taxon>
        <taxon>Fungi</taxon>
        <taxon>Dikarya</taxon>
        <taxon>Basidiomycota</taxon>
        <taxon>Agaricomycotina</taxon>
        <taxon>Agaricomycetes</taxon>
        <taxon>Agaricomycetidae</taxon>
        <taxon>Agaricales</taxon>
        <taxon>Agaricineae</taxon>
        <taxon>Psathyrellaceae</taxon>
        <taxon>Coprinopsis</taxon>
    </lineage>
</organism>
<evidence type="ECO:0000313" key="4">
    <source>
        <dbReference type="Proteomes" id="UP000307440"/>
    </source>
</evidence>
<feature type="compositionally biased region" description="Acidic residues" evidence="1">
    <location>
        <begin position="37"/>
        <end position="55"/>
    </location>
</feature>
<feature type="compositionally biased region" description="Low complexity" evidence="1">
    <location>
        <begin position="104"/>
        <end position="115"/>
    </location>
</feature>
<evidence type="ECO:0000256" key="1">
    <source>
        <dbReference type="SAM" id="MobiDB-lite"/>
    </source>
</evidence>
<dbReference type="STRING" id="230819.A0A5C3L1K6"/>
<evidence type="ECO:0000313" key="3">
    <source>
        <dbReference type="EMBL" id="TFK26610.1"/>
    </source>
</evidence>
<dbReference type="Pfam" id="PF12110">
    <property type="entry name" value="Nup96"/>
    <property type="match status" value="1"/>
</dbReference>
<dbReference type="OrthoDB" id="3797628at2759"/>
<evidence type="ECO:0000259" key="2">
    <source>
        <dbReference type="Pfam" id="PF12110"/>
    </source>
</evidence>
<dbReference type="Gene3D" id="1.25.40.690">
    <property type="match status" value="1"/>
</dbReference>
<accession>A0A5C3L1K6</accession>
<keyword evidence="4" id="KW-1185">Reference proteome</keyword>